<name>A0ABD1WNN3_9LAMI</name>
<evidence type="ECO:0000313" key="2">
    <source>
        <dbReference type="Proteomes" id="UP001604277"/>
    </source>
</evidence>
<protein>
    <submittedName>
        <fullName evidence="1">Uncharacterized protein</fullName>
    </submittedName>
</protein>
<comment type="caution">
    <text evidence="1">The sequence shown here is derived from an EMBL/GenBank/DDBJ whole genome shotgun (WGS) entry which is preliminary data.</text>
</comment>
<organism evidence="1 2">
    <name type="scientific">Forsythia ovata</name>
    <dbReference type="NCBI Taxonomy" id="205694"/>
    <lineage>
        <taxon>Eukaryota</taxon>
        <taxon>Viridiplantae</taxon>
        <taxon>Streptophyta</taxon>
        <taxon>Embryophyta</taxon>
        <taxon>Tracheophyta</taxon>
        <taxon>Spermatophyta</taxon>
        <taxon>Magnoliopsida</taxon>
        <taxon>eudicotyledons</taxon>
        <taxon>Gunneridae</taxon>
        <taxon>Pentapetalae</taxon>
        <taxon>asterids</taxon>
        <taxon>lamiids</taxon>
        <taxon>Lamiales</taxon>
        <taxon>Oleaceae</taxon>
        <taxon>Forsythieae</taxon>
        <taxon>Forsythia</taxon>
    </lineage>
</organism>
<sequence length="152" mass="16989">MADSLRWGKEFDEKAPDPLQNPFLGLVKDSKENFSVGGEMKFEKVWKAIFINKNCWRYTSTENSANLEIGINLAKIAHILDLWKSSGNEELASPFGKMVSAPRSSHSISNYEWWNLKQVVVAISLTNTATIISSLLIDKSQSNRGDIVVAVD</sequence>
<gene>
    <name evidence="1" type="ORF">Fot_11525</name>
</gene>
<dbReference type="AlphaFoldDB" id="A0ABD1WNN3"/>
<proteinExistence type="predicted"/>
<reference evidence="2" key="1">
    <citation type="submission" date="2024-07" db="EMBL/GenBank/DDBJ databases">
        <title>Two chromosome-level genome assemblies of Korean endemic species Abeliophyllum distichum and Forsythia ovata (Oleaceae).</title>
        <authorList>
            <person name="Jang H."/>
        </authorList>
    </citation>
    <scope>NUCLEOTIDE SEQUENCE [LARGE SCALE GENOMIC DNA]</scope>
</reference>
<evidence type="ECO:0000313" key="1">
    <source>
        <dbReference type="EMBL" id="KAL2549995.1"/>
    </source>
</evidence>
<keyword evidence="2" id="KW-1185">Reference proteome</keyword>
<accession>A0ABD1WNN3</accession>
<dbReference type="EMBL" id="JBFOLJ010000003">
    <property type="protein sequence ID" value="KAL2549995.1"/>
    <property type="molecule type" value="Genomic_DNA"/>
</dbReference>
<dbReference type="Proteomes" id="UP001604277">
    <property type="component" value="Unassembled WGS sequence"/>
</dbReference>